<dbReference type="InterPro" id="IPR014349">
    <property type="entry name" value="Rieske_Fe-S_prot"/>
</dbReference>
<reference evidence="11" key="1">
    <citation type="journal article" date="2014" name="Int. J. Syst. Evol. Microbiol.">
        <title>Complete genome sequence of Corynebacterium casei LMG S-19264T (=DSM 44701T), isolated from a smear-ripened cheese.</title>
        <authorList>
            <consortium name="US DOE Joint Genome Institute (JGI-PGF)"/>
            <person name="Walter F."/>
            <person name="Albersmeier A."/>
            <person name="Kalinowski J."/>
            <person name="Ruckert C."/>
        </authorList>
    </citation>
    <scope>NUCLEOTIDE SEQUENCE</scope>
    <source>
        <strain evidence="11">JCM 3090</strain>
    </source>
</reference>
<comment type="function">
    <text evidence="1">Iron-sulfur subunit of the cytochrome bc1 complex, an essential component of the respiratory electron transport chain required for ATP synthesis. The bc1 complex catalyzes the oxidation of menaquinol and the reduction of cytochrome c in the respiratory chain. The bc1 complex operates through a Q-cycle mechanism that couples electron transfer to generation of the proton gradient that drives ATP synthesis.</text>
</comment>
<dbReference type="AlphaFoldDB" id="A0A8J3B2J5"/>
<dbReference type="Proteomes" id="UP000649739">
    <property type="component" value="Unassembled WGS sequence"/>
</dbReference>
<dbReference type="PANTHER" id="PTHR10134">
    <property type="entry name" value="CYTOCHROME B-C1 COMPLEX SUBUNIT RIESKE, MITOCHONDRIAL"/>
    <property type="match status" value="1"/>
</dbReference>
<evidence type="ECO:0000256" key="8">
    <source>
        <dbReference type="ARBA" id="ARBA00029586"/>
    </source>
</evidence>
<evidence type="ECO:0000313" key="12">
    <source>
        <dbReference type="Proteomes" id="UP000649739"/>
    </source>
</evidence>
<feature type="region of interest" description="Disordered" evidence="9">
    <location>
        <begin position="35"/>
        <end position="58"/>
    </location>
</feature>
<dbReference type="GO" id="GO:0004497">
    <property type="term" value="F:monooxygenase activity"/>
    <property type="evidence" value="ECO:0007669"/>
    <property type="project" value="UniProtKB-ARBA"/>
</dbReference>
<keyword evidence="4" id="KW-0479">Metal-binding</keyword>
<evidence type="ECO:0000256" key="4">
    <source>
        <dbReference type="ARBA" id="ARBA00022723"/>
    </source>
</evidence>
<evidence type="ECO:0000313" key="11">
    <source>
        <dbReference type="EMBL" id="GGJ80799.1"/>
    </source>
</evidence>
<dbReference type="GO" id="GO:0016705">
    <property type="term" value="F:oxidoreductase activity, acting on paired donors, with incorporation or reduction of molecular oxygen"/>
    <property type="evidence" value="ECO:0007669"/>
    <property type="project" value="UniProtKB-ARBA"/>
</dbReference>
<dbReference type="GO" id="GO:0046872">
    <property type="term" value="F:metal ion binding"/>
    <property type="evidence" value="ECO:0007669"/>
    <property type="project" value="UniProtKB-KW"/>
</dbReference>
<dbReference type="InterPro" id="IPR006311">
    <property type="entry name" value="TAT_signal"/>
</dbReference>
<keyword evidence="7" id="KW-1015">Disulfide bond</keyword>
<dbReference type="Gene3D" id="2.102.10.10">
    <property type="entry name" value="Rieske [2Fe-2S] iron-sulphur domain"/>
    <property type="match status" value="1"/>
</dbReference>
<dbReference type="InterPro" id="IPR036922">
    <property type="entry name" value="Rieske_2Fe-2S_sf"/>
</dbReference>
<proteinExistence type="predicted"/>
<reference evidence="11" key="2">
    <citation type="submission" date="2020-09" db="EMBL/GenBank/DDBJ databases">
        <authorList>
            <person name="Sun Q."/>
            <person name="Ohkuma M."/>
        </authorList>
    </citation>
    <scope>NUCLEOTIDE SEQUENCE</scope>
    <source>
        <strain evidence="11">JCM 3090</strain>
    </source>
</reference>
<name>A0A8J3B2J5_9ACTN</name>
<evidence type="ECO:0000256" key="2">
    <source>
        <dbReference type="ARBA" id="ARBA00015816"/>
    </source>
</evidence>
<comment type="caution">
    <text evidence="11">The sequence shown here is derived from an EMBL/GenBank/DDBJ whole genome shotgun (WGS) entry which is preliminary data.</text>
</comment>
<dbReference type="InterPro" id="IPR017941">
    <property type="entry name" value="Rieske_2Fe-2S"/>
</dbReference>
<evidence type="ECO:0000256" key="1">
    <source>
        <dbReference type="ARBA" id="ARBA00002494"/>
    </source>
</evidence>
<sequence>MTEDTTATSPRTGRRAVLFSAGAVGATTVLAGCGDGDKDTAAEPTATQGGPATGAPTTAAPTALVKAAEVPVGGGVVLKDREVVVTQPTAGVYKGFSAKCTHQGCTVQAVTAGKIHCACHNSDFSITDGSVLGGPARAALPERTVKKDGDEIVPAP</sequence>
<evidence type="ECO:0000256" key="7">
    <source>
        <dbReference type="ARBA" id="ARBA00023157"/>
    </source>
</evidence>
<evidence type="ECO:0000256" key="5">
    <source>
        <dbReference type="ARBA" id="ARBA00023004"/>
    </source>
</evidence>
<dbReference type="PROSITE" id="PS51318">
    <property type="entry name" value="TAT"/>
    <property type="match status" value="1"/>
</dbReference>
<dbReference type="CDD" id="cd03467">
    <property type="entry name" value="Rieske"/>
    <property type="match status" value="1"/>
</dbReference>
<dbReference type="Pfam" id="PF00355">
    <property type="entry name" value="Rieske"/>
    <property type="match status" value="1"/>
</dbReference>
<evidence type="ECO:0000259" key="10">
    <source>
        <dbReference type="PROSITE" id="PS51296"/>
    </source>
</evidence>
<feature type="compositionally biased region" description="Low complexity" evidence="9">
    <location>
        <begin position="42"/>
        <end position="58"/>
    </location>
</feature>
<evidence type="ECO:0000256" key="3">
    <source>
        <dbReference type="ARBA" id="ARBA00022714"/>
    </source>
</evidence>
<accession>A0A8J3B2J5</accession>
<keyword evidence="12" id="KW-1185">Reference proteome</keyword>
<dbReference type="PROSITE" id="PS51296">
    <property type="entry name" value="RIESKE"/>
    <property type="match status" value="1"/>
</dbReference>
<evidence type="ECO:0000256" key="9">
    <source>
        <dbReference type="SAM" id="MobiDB-lite"/>
    </source>
</evidence>
<dbReference type="GO" id="GO:0051537">
    <property type="term" value="F:2 iron, 2 sulfur cluster binding"/>
    <property type="evidence" value="ECO:0007669"/>
    <property type="project" value="UniProtKB-KW"/>
</dbReference>
<protein>
    <recommendedName>
        <fullName evidence="2">Cytochrome bc1 complex Rieske iron-sulfur subunit</fullName>
    </recommendedName>
    <alternativeName>
        <fullName evidence="8">Cytochrome bc1 reductase complex subunit QcrA</fullName>
    </alternativeName>
</protein>
<dbReference type="SUPFAM" id="SSF50022">
    <property type="entry name" value="ISP domain"/>
    <property type="match status" value="1"/>
</dbReference>
<organism evidence="11 12">
    <name type="scientific">Pilimelia anulata</name>
    <dbReference type="NCBI Taxonomy" id="53371"/>
    <lineage>
        <taxon>Bacteria</taxon>
        <taxon>Bacillati</taxon>
        <taxon>Actinomycetota</taxon>
        <taxon>Actinomycetes</taxon>
        <taxon>Micromonosporales</taxon>
        <taxon>Micromonosporaceae</taxon>
        <taxon>Pilimelia</taxon>
    </lineage>
</organism>
<evidence type="ECO:0000256" key="6">
    <source>
        <dbReference type="ARBA" id="ARBA00023014"/>
    </source>
</evidence>
<keyword evidence="5" id="KW-0408">Iron</keyword>
<gene>
    <name evidence="11" type="ORF">GCM10010123_08400</name>
</gene>
<keyword evidence="6" id="KW-0411">Iron-sulfur</keyword>
<dbReference type="RefSeq" id="WP_189168633.1">
    <property type="nucleotide sequence ID" value="NZ_BMQB01000001.1"/>
</dbReference>
<feature type="domain" description="Rieske" evidence="10">
    <location>
        <begin position="62"/>
        <end position="154"/>
    </location>
</feature>
<keyword evidence="3" id="KW-0001">2Fe-2S</keyword>
<dbReference type="EMBL" id="BMQB01000001">
    <property type="protein sequence ID" value="GGJ80799.1"/>
    <property type="molecule type" value="Genomic_DNA"/>
</dbReference>